<evidence type="ECO:0000259" key="2">
    <source>
        <dbReference type="Pfam" id="PF24236"/>
    </source>
</evidence>
<feature type="region of interest" description="Disordered" evidence="1">
    <location>
        <begin position="224"/>
        <end position="269"/>
    </location>
</feature>
<dbReference type="RefSeq" id="XP_030382140.1">
    <property type="nucleotide sequence ID" value="XM_030526280.1"/>
</dbReference>
<name>A0A6J2U2M7_DROLE</name>
<dbReference type="AlphaFoldDB" id="A0A6J2U2M7"/>
<evidence type="ECO:0000313" key="3">
    <source>
        <dbReference type="Proteomes" id="UP000504634"/>
    </source>
</evidence>
<dbReference type="OrthoDB" id="8065942at2759"/>
<dbReference type="Pfam" id="PF24236">
    <property type="entry name" value="Tea_helical"/>
    <property type="match status" value="1"/>
</dbReference>
<dbReference type="Proteomes" id="UP000504634">
    <property type="component" value="Unplaced"/>
</dbReference>
<feature type="domain" description="Telomere ends associated alpha-helical" evidence="2">
    <location>
        <begin position="22"/>
        <end position="89"/>
    </location>
</feature>
<protein>
    <submittedName>
        <fullName evidence="4">Protein telomere ends associated-like</fullName>
    </submittedName>
</protein>
<feature type="compositionally biased region" description="Basic and acidic residues" evidence="1">
    <location>
        <begin position="237"/>
        <end position="260"/>
    </location>
</feature>
<sequence length="282" mass="32447">MTPAKNKTLDSQPKSINPPVTYEVFEKLIENLRDIGFKIQLSEDVGPEIKTLDKCMKYYYNAFYEDECAIRSQYEFKVRPCPLSVREKLLAMPAAGRTSNSNSPTPMEEHLVTVRDAGKFIFPVSFDMFENYINKDKLLPSLVRKETTSSRERRSILASESACRNLLRKYYNSFYIFPNARKLHKYNFEKAPPELQSQLLQIARKHTADTAPKNTKSFVDLCAESSSDGDETASDVVENRPQDNNDIRKPENESSTDHNLNKTHRTTTETVADLETNKRLVW</sequence>
<dbReference type="GeneID" id="115629745"/>
<reference evidence="4" key="1">
    <citation type="submission" date="2025-08" db="UniProtKB">
        <authorList>
            <consortium name="RefSeq"/>
        </authorList>
    </citation>
    <scope>IDENTIFICATION</scope>
    <source>
        <strain evidence="4">11010-0011.00</strain>
        <tissue evidence="4">Whole body</tissue>
    </source>
</reference>
<accession>A0A6J2U2M7</accession>
<proteinExistence type="predicted"/>
<keyword evidence="3" id="KW-1185">Reference proteome</keyword>
<gene>
    <name evidence="4" type="primary">LOC115629745</name>
</gene>
<organism evidence="3 4">
    <name type="scientific">Drosophila lebanonensis</name>
    <name type="common">Fruit fly</name>
    <name type="synonym">Scaptodrosophila lebanonensis</name>
    <dbReference type="NCBI Taxonomy" id="7225"/>
    <lineage>
        <taxon>Eukaryota</taxon>
        <taxon>Metazoa</taxon>
        <taxon>Ecdysozoa</taxon>
        <taxon>Arthropoda</taxon>
        <taxon>Hexapoda</taxon>
        <taxon>Insecta</taxon>
        <taxon>Pterygota</taxon>
        <taxon>Neoptera</taxon>
        <taxon>Endopterygota</taxon>
        <taxon>Diptera</taxon>
        <taxon>Brachycera</taxon>
        <taxon>Muscomorpha</taxon>
        <taxon>Ephydroidea</taxon>
        <taxon>Drosophilidae</taxon>
        <taxon>Scaptodrosophila</taxon>
    </lineage>
</organism>
<dbReference type="InterPro" id="IPR057624">
    <property type="entry name" value="Tea_helical"/>
</dbReference>
<evidence type="ECO:0000256" key="1">
    <source>
        <dbReference type="SAM" id="MobiDB-lite"/>
    </source>
</evidence>
<evidence type="ECO:0000313" key="4">
    <source>
        <dbReference type="RefSeq" id="XP_030382140.1"/>
    </source>
</evidence>